<sequence>MNKPLAGAPPSVQKLMAEIGPAWASDIRAHSQMVKDAYAPLLAAAPKDGVQVTRDIPYGPHSRQVLDIFRPAGVAHAPVVIFVHGGAFVRGDKCASTELYDNVLYWFARQGCIGINVEYRLAPGSPFPGGADDLALAMAWLHAHASDHGGDSNRLFLIGHSAGGTHVASYAFDPSLGYLGKHAAAVVLISARLRADQSPENPNAEGVRAYFGNDPALYEKRSPVNFAACSDMPTFIVTAEFENPLLDIYGLEFAHRLALARRRAPRHLRLMQHNHMSIVAHFNSGEDILGREILDFFDTGR</sequence>
<comment type="caution">
    <text evidence="3">The sequence shown here is derived from an EMBL/GenBank/DDBJ whole genome shotgun (WGS) entry which is preliminary data.</text>
</comment>
<dbReference type="InterPro" id="IPR029058">
    <property type="entry name" value="AB_hydrolase_fold"/>
</dbReference>
<evidence type="ECO:0000259" key="2">
    <source>
        <dbReference type="Pfam" id="PF20434"/>
    </source>
</evidence>
<evidence type="ECO:0000256" key="1">
    <source>
        <dbReference type="ARBA" id="ARBA00022801"/>
    </source>
</evidence>
<protein>
    <submittedName>
        <fullName evidence="3">Alpha/beta hydrolase</fullName>
    </submittedName>
</protein>
<feature type="domain" description="BD-FAE-like" evidence="2">
    <location>
        <begin position="66"/>
        <end position="169"/>
    </location>
</feature>
<evidence type="ECO:0000313" key="3">
    <source>
        <dbReference type="EMBL" id="MFC6281388.1"/>
    </source>
</evidence>
<dbReference type="Pfam" id="PF20434">
    <property type="entry name" value="BD-FAE"/>
    <property type="match status" value="1"/>
</dbReference>
<reference evidence="4" key="1">
    <citation type="journal article" date="2019" name="Int. J. Syst. Evol. Microbiol.">
        <title>The Global Catalogue of Microorganisms (GCM) 10K type strain sequencing project: providing services to taxonomists for standard genome sequencing and annotation.</title>
        <authorList>
            <consortium name="The Broad Institute Genomics Platform"/>
            <consortium name="The Broad Institute Genome Sequencing Center for Infectious Disease"/>
            <person name="Wu L."/>
            <person name="Ma J."/>
        </authorList>
    </citation>
    <scope>NUCLEOTIDE SEQUENCE [LARGE SCALE GENOMIC DNA]</scope>
    <source>
        <strain evidence="4">CCUG 39402</strain>
    </source>
</reference>
<name>A0ABW1TVP8_9BURK</name>
<dbReference type="InterPro" id="IPR050300">
    <property type="entry name" value="GDXG_lipolytic_enzyme"/>
</dbReference>
<keyword evidence="1 3" id="KW-0378">Hydrolase</keyword>
<dbReference type="EMBL" id="JBHSRS010000018">
    <property type="protein sequence ID" value="MFC6281388.1"/>
    <property type="molecule type" value="Genomic_DNA"/>
</dbReference>
<dbReference type="GO" id="GO:0016787">
    <property type="term" value="F:hydrolase activity"/>
    <property type="evidence" value="ECO:0007669"/>
    <property type="project" value="UniProtKB-KW"/>
</dbReference>
<gene>
    <name evidence="3" type="ORF">ACFQND_09120</name>
</gene>
<dbReference type="PANTHER" id="PTHR48081">
    <property type="entry name" value="AB HYDROLASE SUPERFAMILY PROTEIN C4A8.06C"/>
    <property type="match status" value="1"/>
</dbReference>
<proteinExistence type="predicted"/>
<dbReference type="Gene3D" id="3.40.50.1820">
    <property type="entry name" value="alpha/beta hydrolase"/>
    <property type="match status" value="1"/>
</dbReference>
<accession>A0ABW1TVP8</accession>
<dbReference type="SUPFAM" id="SSF53474">
    <property type="entry name" value="alpha/beta-Hydrolases"/>
    <property type="match status" value="1"/>
</dbReference>
<dbReference type="InterPro" id="IPR049492">
    <property type="entry name" value="BD-FAE-like_dom"/>
</dbReference>
<keyword evidence="4" id="KW-1185">Reference proteome</keyword>
<dbReference type="RefSeq" id="WP_371439055.1">
    <property type="nucleotide sequence ID" value="NZ_JBHSRS010000018.1"/>
</dbReference>
<organism evidence="3 4">
    <name type="scientific">Polaromonas aquatica</name>
    <dbReference type="NCBI Taxonomy" id="332657"/>
    <lineage>
        <taxon>Bacteria</taxon>
        <taxon>Pseudomonadati</taxon>
        <taxon>Pseudomonadota</taxon>
        <taxon>Betaproteobacteria</taxon>
        <taxon>Burkholderiales</taxon>
        <taxon>Comamonadaceae</taxon>
        <taxon>Polaromonas</taxon>
    </lineage>
</organism>
<dbReference type="Proteomes" id="UP001596270">
    <property type="component" value="Unassembled WGS sequence"/>
</dbReference>
<evidence type="ECO:0000313" key="4">
    <source>
        <dbReference type="Proteomes" id="UP001596270"/>
    </source>
</evidence>